<sequence>MKVILLQDVKALGKKGEIVNVSDGYARNFILPKKMGVEATGKNLNDLKLQKNNEVKVAKEHLEAAKELAAKLEGGKVTLQIKVGEGGRTFGSVSSKEIAAAVKEQMGLDIDKKKIQLKETIKTLGTHNVPVKLHPEVTAELKVSVTEEN</sequence>
<dbReference type="GO" id="GO:1990904">
    <property type="term" value="C:ribonucleoprotein complex"/>
    <property type="evidence" value="ECO:0007669"/>
    <property type="project" value="UniProtKB-KW"/>
</dbReference>
<organism evidence="10 11">
    <name type="scientific">Mediterraneibacter hominis</name>
    <dbReference type="NCBI Taxonomy" id="2763054"/>
    <lineage>
        <taxon>Bacteria</taxon>
        <taxon>Bacillati</taxon>
        <taxon>Bacillota</taxon>
        <taxon>Clostridia</taxon>
        <taxon>Lachnospirales</taxon>
        <taxon>Lachnospiraceae</taxon>
        <taxon>Mediterraneibacter</taxon>
    </lineage>
</organism>
<dbReference type="GO" id="GO:0005840">
    <property type="term" value="C:ribosome"/>
    <property type="evidence" value="ECO:0007669"/>
    <property type="project" value="UniProtKB-KW"/>
</dbReference>
<dbReference type="Proteomes" id="UP000652477">
    <property type="component" value="Unassembled WGS sequence"/>
</dbReference>
<dbReference type="SUPFAM" id="SSF55658">
    <property type="entry name" value="L9 N-domain-like"/>
    <property type="match status" value="1"/>
</dbReference>
<evidence type="ECO:0000256" key="5">
    <source>
        <dbReference type="ARBA" id="ARBA00023274"/>
    </source>
</evidence>
<keyword evidence="4 7" id="KW-0689">Ribosomal protein</keyword>
<accession>A0A923LK42</accession>
<evidence type="ECO:0000256" key="2">
    <source>
        <dbReference type="ARBA" id="ARBA00022730"/>
    </source>
</evidence>
<evidence type="ECO:0000259" key="8">
    <source>
        <dbReference type="Pfam" id="PF01281"/>
    </source>
</evidence>
<keyword evidence="5 7" id="KW-0687">Ribonucleoprotein</keyword>
<dbReference type="RefSeq" id="WP_186876079.1">
    <property type="nucleotide sequence ID" value="NZ_JACOPF010000002.1"/>
</dbReference>
<dbReference type="InterPro" id="IPR020594">
    <property type="entry name" value="Ribosomal_bL9_bac/chp"/>
</dbReference>
<dbReference type="HAMAP" id="MF_00503">
    <property type="entry name" value="Ribosomal_bL9"/>
    <property type="match status" value="1"/>
</dbReference>
<name>A0A923LK42_9FIRM</name>
<evidence type="ECO:0000313" key="10">
    <source>
        <dbReference type="EMBL" id="MBC5689409.1"/>
    </source>
</evidence>
<feature type="domain" description="Large ribosomal subunit protein bL9 C-terminal" evidence="9">
    <location>
        <begin position="63"/>
        <end position="146"/>
    </location>
</feature>
<dbReference type="PANTHER" id="PTHR21368">
    <property type="entry name" value="50S RIBOSOMAL PROTEIN L9"/>
    <property type="match status" value="1"/>
</dbReference>
<comment type="caution">
    <text evidence="10">The sequence shown here is derived from an EMBL/GenBank/DDBJ whole genome shotgun (WGS) entry which is preliminary data.</text>
</comment>
<dbReference type="Pfam" id="PF03948">
    <property type="entry name" value="Ribosomal_L9_C"/>
    <property type="match status" value="1"/>
</dbReference>
<dbReference type="InterPro" id="IPR009027">
    <property type="entry name" value="Ribosomal_bL9/RNase_H1_N"/>
</dbReference>
<dbReference type="InterPro" id="IPR000244">
    <property type="entry name" value="Ribosomal_bL9"/>
</dbReference>
<evidence type="ECO:0000256" key="6">
    <source>
        <dbReference type="ARBA" id="ARBA00035292"/>
    </source>
</evidence>
<protein>
    <recommendedName>
        <fullName evidence="6 7">Large ribosomal subunit protein bL9</fullName>
    </recommendedName>
</protein>
<keyword evidence="2 7" id="KW-0699">rRNA-binding</keyword>
<dbReference type="GO" id="GO:0006412">
    <property type="term" value="P:translation"/>
    <property type="evidence" value="ECO:0007669"/>
    <property type="project" value="UniProtKB-UniRule"/>
</dbReference>
<evidence type="ECO:0000259" key="9">
    <source>
        <dbReference type="Pfam" id="PF03948"/>
    </source>
</evidence>
<dbReference type="FunFam" id="3.10.430.100:FF:000006">
    <property type="entry name" value="50S ribosomal protein L9"/>
    <property type="match status" value="1"/>
</dbReference>
<evidence type="ECO:0000256" key="4">
    <source>
        <dbReference type="ARBA" id="ARBA00022980"/>
    </source>
</evidence>
<reference evidence="10" key="1">
    <citation type="submission" date="2020-08" db="EMBL/GenBank/DDBJ databases">
        <title>Genome public.</title>
        <authorList>
            <person name="Liu C."/>
            <person name="Sun Q."/>
        </authorList>
    </citation>
    <scope>NUCLEOTIDE SEQUENCE</scope>
    <source>
        <strain evidence="10">NSJ-55</strain>
    </source>
</reference>
<evidence type="ECO:0000313" key="11">
    <source>
        <dbReference type="Proteomes" id="UP000652477"/>
    </source>
</evidence>
<dbReference type="AlphaFoldDB" id="A0A923LK42"/>
<keyword evidence="3 7" id="KW-0694">RNA-binding</keyword>
<dbReference type="NCBIfam" id="TIGR00158">
    <property type="entry name" value="L9"/>
    <property type="match status" value="1"/>
</dbReference>
<dbReference type="InterPro" id="IPR020069">
    <property type="entry name" value="Ribosomal_bL9_C"/>
</dbReference>
<dbReference type="InterPro" id="IPR020070">
    <property type="entry name" value="Ribosomal_bL9_N"/>
</dbReference>
<evidence type="ECO:0000256" key="3">
    <source>
        <dbReference type="ARBA" id="ARBA00022884"/>
    </source>
</evidence>
<proteinExistence type="inferred from homology"/>
<dbReference type="InterPro" id="IPR036935">
    <property type="entry name" value="Ribosomal_bL9_N_sf"/>
</dbReference>
<keyword evidence="11" id="KW-1185">Reference proteome</keyword>
<dbReference type="SUPFAM" id="SSF55653">
    <property type="entry name" value="Ribosomal protein L9 C-domain"/>
    <property type="match status" value="1"/>
</dbReference>
<gene>
    <name evidence="7" type="primary">rplI</name>
    <name evidence="10" type="ORF">H8S37_10820</name>
</gene>
<comment type="similarity">
    <text evidence="1 7">Belongs to the bacterial ribosomal protein bL9 family.</text>
</comment>
<dbReference type="Pfam" id="PF01281">
    <property type="entry name" value="Ribosomal_L9_N"/>
    <property type="match status" value="1"/>
</dbReference>
<dbReference type="Gene3D" id="3.40.5.10">
    <property type="entry name" value="Ribosomal protein L9, N-terminal domain"/>
    <property type="match status" value="1"/>
</dbReference>
<evidence type="ECO:0000256" key="1">
    <source>
        <dbReference type="ARBA" id="ARBA00010605"/>
    </source>
</evidence>
<dbReference type="InterPro" id="IPR036791">
    <property type="entry name" value="Ribosomal_bL9_C_sf"/>
</dbReference>
<evidence type="ECO:0000256" key="7">
    <source>
        <dbReference type="HAMAP-Rule" id="MF_00503"/>
    </source>
</evidence>
<dbReference type="GO" id="GO:0019843">
    <property type="term" value="F:rRNA binding"/>
    <property type="evidence" value="ECO:0007669"/>
    <property type="project" value="UniProtKB-UniRule"/>
</dbReference>
<dbReference type="Gene3D" id="3.10.430.100">
    <property type="entry name" value="Ribosomal protein L9, C-terminal domain"/>
    <property type="match status" value="1"/>
</dbReference>
<dbReference type="EMBL" id="JACOPF010000002">
    <property type="protein sequence ID" value="MBC5689409.1"/>
    <property type="molecule type" value="Genomic_DNA"/>
</dbReference>
<comment type="function">
    <text evidence="7">Binds to the 23S rRNA.</text>
</comment>
<feature type="domain" description="Ribosomal protein L9" evidence="8">
    <location>
        <begin position="1"/>
        <end position="46"/>
    </location>
</feature>
<dbReference type="GO" id="GO:0003735">
    <property type="term" value="F:structural constituent of ribosome"/>
    <property type="evidence" value="ECO:0007669"/>
    <property type="project" value="InterPro"/>
</dbReference>